<dbReference type="EMBL" id="REGN01012736">
    <property type="protein sequence ID" value="RMZ94905.1"/>
    <property type="molecule type" value="Genomic_DNA"/>
</dbReference>
<sequence length="325" mass="35834">MKKIYETEEYKLLQKVQQKGLVYERGLKTLYIIYFFDVVQHVVDSKLDLMIHFLSSFEGDRGIFIFSLKNVKIGHSPSGFGTEPSGIFIKTSEIILKPAVLTASDRPFNQLKMLMNIGVLYPENLVFIFLMKIFLNSSLFFLFFFAFGLGGSRLGLLGRRRFGSLLFGRFFGNWSGSSRLRGLGSLGSLNLFQEFTLFGIQSFLSSSASLLVLLSSSLGLIGQQLGSLDLSLSLVDLLHQHTLVLEHITLALQVQLTTRWTMVDLQVLVDLLGISVLDEQSSQDSSASDPQDFFGHSGVGSPLSFTIATVSAFASGFGIFACAGS</sequence>
<comment type="caution">
    <text evidence="1">The sequence shown here is derived from an EMBL/GenBank/DDBJ whole genome shotgun (WGS) entry which is preliminary data.</text>
</comment>
<proteinExistence type="predicted"/>
<keyword evidence="2" id="KW-1185">Reference proteome</keyword>
<gene>
    <name evidence="1" type="ORF">BpHYR1_034854</name>
</gene>
<reference evidence="1 2" key="1">
    <citation type="journal article" date="2018" name="Sci. Rep.">
        <title>Genomic signatures of local adaptation to the degree of environmental predictability in rotifers.</title>
        <authorList>
            <person name="Franch-Gras L."/>
            <person name="Hahn C."/>
            <person name="Garcia-Roger E.M."/>
            <person name="Carmona M.J."/>
            <person name="Serra M."/>
            <person name="Gomez A."/>
        </authorList>
    </citation>
    <scope>NUCLEOTIDE SEQUENCE [LARGE SCALE GENOMIC DNA]</scope>
    <source>
        <strain evidence="1">HYR1</strain>
    </source>
</reference>
<evidence type="ECO:0000313" key="2">
    <source>
        <dbReference type="Proteomes" id="UP000276133"/>
    </source>
</evidence>
<organism evidence="1 2">
    <name type="scientific">Brachionus plicatilis</name>
    <name type="common">Marine rotifer</name>
    <name type="synonym">Brachionus muelleri</name>
    <dbReference type="NCBI Taxonomy" id="10195"/>
    <lineage>
        <taxon>Eukaryota</taxon>
        <taxon>Metazoa</taxon>
        <taxon>Spiralia</taxon>
        <taxon>Gnathifera</taxon>
        <taxon>Rotifera</taxon>
        <taxon>Eurotatoria</taxon>
        <taxon>Monogononta</taxon>
        <taxon>Pseudotrocha</taxon>
        <taxon>Ploima</taxon>
        <taxon>Brachionidae</taxon>
        <taxon>Brachionus</taxon>
    </lineage>
</organism>
<dbReference type="Proteomes" id="UP000276133">
    <property type="component" value="Unassembled WGS sequence"/>
</dbReference>
<protein>
    <submittedName>
        <fullName evidence="1">Uncharacterized protein</fullName>
    </submittedName>
</protein>
<name>A0A3M7P752_BRAPC</name>
<evidence type="ECO:0000313" key="1">
    <source>
        <dbReference type="EMBL" id="RMZ94905.1"/>
    </source>
</evidence>
<dbReference type="AlphaFoldDB" id="A0A3M7P752"/>
<accession>A0A3M7P752</accession>
<dbReference type="STRING" id="10195.A0A3M7P752"/>